<evidence type="ECO:0000256" key="1">
    <source>
        <dbReference type="SAM" id="MobiDB-lite"/>
    </source>
</evidence>
<proteinExistence type="predicted"/>
<keyword evidence="3" id="KW-1185">Reference proteome</keyword>
<reference evidence="2 3" key="1">
    <citation type="journal article" date="2020" name="Syst. Appl. Microbiol.">
        <title>Alienimonas chondri sp. nov., a novel planctomycete isolated from the biofilm of the red alga Chondrus crispus.</title>
        <authorList>
            <person name="Vitorino I."/>
            <person name="Albuquerque L."/>
            <person name="Wiegand S."/>
            <person name="Kallscheuer N."/>
            <person name="da Costa M.S."/>
            <person name="Lobo-da-Cunha A."/>
            <person name="Jogler C."/>
            <person name="Lage O.M."/>
        </authorList>
    </citation>
    <scope>NUCLEOTIDE SEQUENCE [LARGE SCALE GENOMIC DNA]</scope>
    <source>
        <strain evidence="2 3">LzC2</strain>
    </source>
</reference>
<feature type="compositionally biased region" description="Low complexity" evidence="1">
    <location>
        <begin position="274"/>
        <end position="284"/>
    </location>
</feature>
<evidence type="ECO:0000313" key="2">
    <source>
        <dbReference type="EMBL" id="NNJ26022.1"/>
    </source>
</evidence>
<name>A0ABX1VD37_9PLAN</name>
<dbReference type="EMBL" id="WTPX01000058">
    <property type="protein sequence ID" value="NNJ26022.1"/>
    <property type="molecule type" value="Genomic_DNA"/>
</dbReference>
<sequence>MSYDLFLKPASGPASGATVSGATADAGELRTYLVARPHYLIGEPAGTGSPTGVRYGHADTGVTFTLDLAPGRGEGGTNPEDPTVAAFAIDLLVPRFFARTAAEELAALCERFDLQVEDPQLDEVGPFDSEAFLDGWDRVAEMAARHAAGCGQAPPALPAAALNAAHEWNEHRAEWRDRMPADGPGIPRVQLRLARPAAPANLRKGDPGEAASARTWCAWVDAAPIVLPPCDDVLLVRDAMRPRRFGLFKTAEASLCLVPRSSVAGLRGAEDSGPKGAPGFGPAPERFPPGTRQLLHASKETAAWFRRPEADEAPPQAVPPRAVIEAERVAAAAARS</sequence>
<comment type="caution">
    <text evidence="2">The sequence shown here is derived from an EMBL/GenBank/DDBJ whole genome shotgun (WGS) entry which is preliminary data.</text>
</comment>
<accession>A0ABX1VD37</accession>
<evidence type="ECO:0000313" key="3">
    <source>
        <dbReference type="Proteomes" id="UP000609651"/>
    </source>
</evidence>
<dbReference type="RefSeq" id="WP_171186625.1">
    <property type="nucleotide sequence ID" value="NZ_WTPX01000058.1"/>
</dbReference>
<organism evidence="2 3">
    <name type="scientific">Alienimonas chondri</name>
    <dbReference type="NCBI Taxonomy" id="2681879"/>
    <lineage>
        <taxon>Bacteria</taxon>
        <taxon>Pseudomonadati</taxon>
        <taxon>Planctomycetota</taxon>
        <taxon>Planctomycetia</taxon>
        <taxon>Planctomycetales</taxon>
        <taxon>Planctomycetaceae</taxon>
        <taxon>Alienimonas</taxon>
    </lineage>
</organism>
<dbReference type="Proteomes" id="UP000609651">
    <property type="component" value="Unassembled WGS sequence"/>
</dbReference>
<protein>
    <submittedName>
        <fullName evidence="2">Uncharacterized protein</fullName>
    </submittedName>
</protein>
<gene>
    <name evidence="2" type="ORF">LzC2_21010</name>
</gene>
<feature type="region of interest" description="Disordered" evidence="1">
    <location>
        <begin position="267"/>
        <end position="321"/>
    </location>
</feature>